<organism evidence="3 4">
    <name type="scientific">Cylicocyclus nassatus</name>
    <name type="common">Nematode worm</name>
    <dbReference type="NCBI Taxonomy" id="53992"/>
    <lineage>
        <taxon>Eukaryota</taxon>
        <taxon>Metazoa</taxon>
        <taxon>Ecdysozoa</taxon>
        <taxon>Nematoda</taxon>
        <taxon>Chromadorea</taxon>
        <taxon>Rhabditida</taxon>
        <taxon>Rhabditina</taxon>
        <taxon>Rhabditomorpha</taxon>
        <taxon>Strongyloidea</taxon>
        <taxon>Strongylidae</taxon>
        <taxon>Cylicocyclus</taxon>
    </lineage>
</organism>
<comment type="caution">
    <text evidence="3">The sequence shown here is derived from an EMBL/GenBank/DDBJ whole genome shotgun (WGS) entry which is preliminary data.</text>
</comment>
<feature type="transmembrane region" description="Helical" evidence="2">
    <location>
        <begin position="68"/>
        <end position="89"/>
    </location>
</feature>
<feature type="transmembrane region" description="Helical" evidence="2">
    <location>
        <begin position="101"/>
        <end position="121"/>
    </location>
</feature>
<feature type="transmembrane region" description="Helical" evidence="2">
    <location>
        <begin position="127"/>
        <end position="148"/>
    </location>
</feature>
<gene>
    <name evidence="3" type="ORF">CYNAS_LOCUS12372</name>
</gene>
<keyword evidence="4" id="KW-1185">Reference proteome</keyword>
<protein>
    <submittedName>
        <fullName evidence="3">Uncharacterized protein</fullName>
    </submittedName>
</protein>
<feature type="transmembrane region" description="Helical" evidence="2">
    <location>
        <begin position="43"/>
        <end position="62"/>
    </location>
</feature>
<keyword evidence="2" id="KW-0812">Transmembrane</keyword>
<evidence type="ECO:0000313" key="4">
    <source>
        <dbReference type="Proteomes" id="UP001176961"/>
    </source>
</evidence>
<dbReference type="AlphaFoldDB" id="A0AA36GYF1"/>
<evidence type="ECO:0000256" key="1">
    <source>
        <dbReference type="SAM" id="MobiDB-lite"/>
    </source>
</evidence>
<accession>A0AA36GYF1</accession>
<evidence type="ECO:0000313" key="3">
    <source>
        <dbReference type="EMBL" id="CAJ0600389.1"/>
    </source>
</evidence>
<feature type="region of interest" description="Disordered" evidence="1">
    <location>
        <begin position="1"/>
        <end position="26"/>
    </location>
</feature>
<dbReference type="EMBL" id="CATQJL010000223">
    <property type="protein sequence ID" value="CAJ0600389.1"/>
    <property type="molecule type" value="Genomic_DNA"/>
</dbReference>
<keyword evidence="2" id="KW-0472">Membrane</keyword>
<proteinExistence type="predicted"/>
<dbReference type="Proteomes" id="UP001176961">
    <property type="component" value="Unassembled WGS sequence"/>
</dbReference>
<name>A0AA36GYF1_CYLNA</name>
<reference evidence="3" key="1">
    <citation type="submission" date="2023-07" db="EMBL/GenBank/DDBJ databases">
        <authorList>
            <consortium name="CYATHOMIX"/>
        </authorList>
    </citation>
    <scope>NUCLEOTIDE SEQUENCE</scope>
    <source>
        <strain evidence="3">N/A</strain>
    </source>
</reference>
<sequence length="165" mass="18227">MPGSNDDDKPKSSKSPPDRSKKSKTVTHDRAEVGEVLWCESDLYLIIAAVFLLILGLFSFFGDGKSKALAALKLIYMIAFTAAVSYGVIKKHVLTMSGVLIATLVIIVLDIISILVSLFGSSTFGQAFVSIVFSIARIVFFVHFFFVASRVRSVYKRWQEEGLPR</sequence>
<keyword evidence="2" id="KW-1133">Transmembrane helix</keyword>
<evidence type="ECO:0000256" key="2">
    <source>
        <dbReference type="SAM" id="Phobius"/>
    </source>
</evidence>